<sequence length="351" mass="37461">MERPPRPPPRDQCFYRETPSRPTEVEGDSFTMALGQSKGGGEGWFEGSWGSSADPQKHTERGRNSGRPGGVLLPWPGCGLPHGQGPRGPGSIGEGSRCWCHGADRTTACPAASSAYGHERLLSVGLDLLLGPTAVTGLINRQPKQNDQWHRTATGVATTAELGPVRHRSWGQWRGSGGRIVSLRLQGREGKKCGAGPAAAMASHLLTPRSFHRGSRVLPPLPEATTGQRLVLRPRLRVAGVVAWAQPTRCFHEGPWAWSVCHGEAGTVLSSHPPCSGGGLGHPEPRGGILSGPQTRPPATWSLWVARYRSARPAGRAALSWVLWSATLLRATEVASRSHSHRHGVPVPAQA</sequence>
<feature type="region of interest" description="Disordered" evidence="1">
    <location>
        <begin position="1"/>
        <end position="70"/>
    </location>
</feature>
<evidence type="ECO:0000313" key="2">
    <source>
        <dbReference type="Ensembl" id="ENSMPUP00000019779.1"/>
    </source>
</evidence>
<reference evidence="2" key="1">
    <citation type="submission" date="2024-06" db="UniProtKB">
        <authorList>
            <consortium name="Ensembl"/>
        </authorList>
    </citation>
    <scope>IDENTIFICATION</scope>
</reference>
<dbReference type="HOGENOM" id="CLU_789784_0_0_1"/>
<dbReference type="Ensembl" id="ENSMPUT00000020061.1">
    <property type="protein sequence ID" value="ENSMPUP00000019779.1"/>
    <property type="gene ID" value="ENSMPUG00000019909.1"/>
</dbReference>
<dbReference type="AlphaFoldDB" id="M3Z866"/>
<accession>M3Z866</accession>
<dbReference type="EMBL" id="AEYP01025167">
    <property type="status" value="NOT_ANNOTATED_CDS"/>
    <property type="molecule type" value="Genomic_DNA"/>
</dbReference>
<name>M3Z866_MUSPF</name>
<organism evidence="2">
    <name type="scientific">Mustela putorius furo</name>
    <name type="common">European domestic ferret</name>
    <name type="synonym">Mustela furo</name>
    <dbReference type="NCBI Taxonomy" id="9669"/>
    <lineage>
        <taxon>Eukaryota</taxon>
        <taxon>Metazoa</taxon>
        <taxon>Chordata</taxon>
        <taxon>Craniata</taxon>
        <taxon>Vertebrata</taxon>
        <taxon>Euteleostomi</taxon>
        <taxon>Mammalia</taxon>
        <taxon>Eutheria</taxon>
        <taxon>Laurasiatheria</taxon>
        <taxon>Carnivora</taxon>
        <taxon>Caniformia</taxon>
        <taxon>Musteloidea</taxon>
        <taxon>Mustelidae</taxon>
        <taxon>Mustelinae</taxon>
        <taxon>Mustela</taxon>
    </lineage>
</organism>
<dbReference type="InParanoid" id="M3Z866"/>
<proteinExistence type="predicted"/>
<evidence type="ECO:0000256" key="1">
    <source>
        <dbReference type="SAM" id="MobiDB-lite"/>
    </source>
</evidence>
<protein>
    <submittedName>
        <fullName evidence="2">Uncharacterized protein</fullName>
    </submittedName>
</protein>